<dbReference type="Gene3D" id="3.20.20.10">
    <property type="entry name" value="Alanine racemase"/>
    <property type="match status" value="1"/>
</dbReference>
<keyword evidence="3 4" id="KW-0413">Isomerase</keyword>
<dbReference type="PANTHER" id="PTHR30511:SF0">
    <property type="entry name" value="ALANINE RACEMASE, CATABOLIC-RELATED"/>
    <property type="match status" value="1"/>
</dbReference>
<evidence type="ECO:0000313" key="7">
    <source>
        <dbReference type="Proteomes" id="UP000619761"/>
    </source>
</evidence>
<protein>
    <recommendedName>
        <fullName evidence="4">Alanine racemase</fullName>
        <ecNumber evidence="4">5.1.1.1</ecNumber>
    </recommendedName>
</protein>
<dbReference type="Pfam" id="PF00842">
    <property type="entry name" value="Ala_racemase_C"/>
    <property type="match status" value="1"/>
</dbReference>
<evidence type="ECO:0000256" key="4">
    <source>
        <dbReference type="HAMAP-Rule" id="MF_01201"/>
    </source>
</evidence>
<organism evidence="6 7">
    <name type="scientific">Cellvibrio zantedeschiae</name>
    <dbReference type="NCBI Taxonomy" id="1237077"/>
    <lineage>
        <taxon>Bacteria</taxon>
        <taxon>Pseudomonadati</taxon>
        <taxon>Pseudomonadota</taxon>
        <taxon>Gammaproteobacteria</taxon>
        <taxon>Cellvibrionales</taxon>
        <taxon>Cellvibrionaceae</taxon>
        <taxon>Cellvibrio</taxon>
    </lineage>
</organism>
<dbReference type="SUPFAM" id="SSF51419">
    <property type="entry name" value="PLP-binding barrel"/>
    <property type="match status" value="1"/>
</dbReference>
<feature type="active site" description="Proton acceptor; specific for D-alanine" evidence="4">
    <location>
        <position position="37"/>
    </location>
</feature>
<reference evidence="7" key="1">
    <citation type="journal article" date="2019" name="Int. J. Syst. Evol. Microbiol.">
        <title>The Global Catalogue of Microorganisms (GCM) 10K type strain sequencing project: providing services to taxonomists for standard genome sequencing and annotation.</title>
        <authorList>
            <consortium name="The Broad Institute Genomics Platform"/>
            <consortium name="The Broad Institute Genome Sequencing Center for Infectious Disease"/>
            <person name="Wu L."/>
            <person name="Ma J."/>
        </authorList>
    </citation>
    <scope>NUCLEOTIDE SEQUENCE [LARGE SCALE GENOMIC DNA]</scope>
    <source>
        <strain evidence="7">KCTC 32239</strain>
    </source>
</reference>
<comment type="catalytic activity">
    <reaction evidence="4">
        <text>L-alanine = D-alanine</text>
        <dbReference type="Rhea" id="RHEA:20249"/>
        <dbReference type="ChEBI" id="CHEBI:57416"/>
        <dbReference type="ChEBI" id="CHEBI:57972"/>
        <dbReference type="EC" id="5.1.1.1"/>
    </reaction>
</comment>
<feature type="binding site" evidence="4">
    <location>
        <position position="136"/>
    </location>
    <ligand>
        <name>substrate</name>
    </ligand>
</feature>
<comment type="function">
    <text evidence="4">Catalyzes the interconversion of L-alanine and D-alanine. May also act on other amino acids.</text>
</comment>
<dbReference type="InterPro" id="IPR000821">
    <property type="entry name" value="Ala_racemase"/>
</dbReference>
<dbReference type="PANTHER" id="PTHR30511">
    <property type="entry name" value="ALANINE RACEMASE"/>
    <property type="match status" value="1"/>
</dbReference>
<comment type="cofactor">
    <cofactor evidence="1 4">
        <name>pyridoxal 5'-phosphate</name>
        <dbReference type="ChEBI" id="CHEBI:597326"/>
    </cofactor>
</comment>
<dbReference type="EC" id="5.1.1.1" evidence="4"/>
<feature type="domain" description="Alanine racemase C-terminal" evidence="5">
    <location>
        <begin position="241"/>
        <end position="363"/>
    </location>
</feature>
<dbReference type="CDD" id="cd00430">
    <property type="entry name" value="PLPDE_III_AR"/>
    <property type="match status" value="1"/>
</dbReference>
<evidence type="ECO:0000256" key="2">
    <source>
        <dbReference type="ARBA" id="ARBA00022898"/>
    </source>
</evidence>
<evidence type="ECO:0000256" key="3">
    <source>
        <dbReference type="ARBA" id="ARBA00023235"/>
    </source>
</evidence>
<dbReference type="Gene3D" id="2.40.37.10">
    <property type="entry name" value="Lyase, Ornithine Decarboxylase, Chain A, domain 1"/>
    <property type="match status" value="1"/>
</dbReference>
<keyword evidence="7" id="KW-1185">Reference proteome</keyword>
<dbReference type="Pfam" id="PF01168">
    <property type="entry name" value="Ala_racemase_N"/>
    <property type="match status" value="1"/>
</dbReference>
<proteinExistence type="inferred from homology"/>
<name>A0ABQ3AL77_9GAMM</name>
<dbReference type="SMART" id="SM01005">
    <property type="entry name" value="Ala_racemase_C"/>
    <property type="match status" value="1"/>
</dbReference>
<dbReference type="HAMAP" id="MF_01201">
    <property type="entry name" value="Ala_racemase"/>
    <property type="match status" value="1"/>
</dbReference>
<dbReference type="PRINTS" id="PR00992">
    <property type="entry name" value="ALARACEMASE"/>
</dbReference>
<dbReference type="EMBL" id="BMYZ01000001">
    <property type="protein sequence ID" value="GGY60738.1"/>
    <property type="molecule type" value="Genomic_DNA"/>
</dbReference>
<dbReference type="InterPro" id="IPR001608">
    <property type="entry name" value="Ala_racemase_N"/>
</dbReference>
<feature type="binding site" evidence="4">
    <location>
        <position position="310"/>
    </location>
    <ligand>
        <name>substrate</name>
    </ligand>
</feature>
<dbReference type="SUPFAM" id="SSF50621">
    <property type="entry name" value="Alanine racemase C-terminal domain-like"/>
    <property type="match status" value="1"/>
</dbReference>
<comment type="pathway">
    <text evidence="4">Amino-acid biosynthesis; D-alanine biosynthesis; D-alanine from L-alanine: step 1/1.</text>
</comment>
<evidence type="ECO:0000256" key="1">
    <source>
        <dbReference type="ARBA" id="ARBA00001933"/>
    </source>
</evidence>
<dbReference type="Proteomes" id="UP000619761">
    <property type="component" value="Unassembled WGS sequence"/>
</dbReference>
<dbReference type="InterPro" id="IPR011079">
    <property type="entry name" value="Ala_racemase_C"/>
</dbReference>
<evidence type="ECO:0000313" key="6">
    <source>
        <dbReference type="EMBL" id="GGY60738.1"/>
    </source>
</evidence>
<comment type="caution">
    <text evidence="6">The sequence shown here is derived from an EMBL/GenBank/DDBJ whole genome shotgun (WGS) entry which is preliminary data.</text>
</comment>
<comment type="similarity">
    <text evidence="4">Belongs to the alanine racemase family.</text>
</comment>
<dbReference type="InterPro" id="IPR009006">
    <property type="entry name" value="Ala_racemase/Decarboxylase_C"/>
</dbReference>
<dbReference type="NCBIfam" id="TIGR00492">
    <property type="entry name" value="alr"/>
    <property type="match status" value="1"/>
</dbReference>
<dbReference type="InterPro" id="IPR029066">
    <property type="entry name" value="PLP-binding_barrel"/>
</dbReference>
<dbReference type="RefSeq" id="WP_189414846.1">
    <property type="nucleotide sequence ID" value="NZ_BMYZ01000001.1"/>
</dbReference>
<sequence length="370" mass="39705">MISSTGVLTIDLSAIQSNWLQVAAMLNGRAECAAVVKADAYSVGAGEVAAALYASGCRSFYLATLHEAKQLRQVLPQDTILYVLGGVREGTEAALVELNLIPVLYSLPTINRWLDFCQSREQAFPCAIKLDTGMARLGLTEGEFVKLLAIAPDSPLLNPVLFMSHLACADEAAHPLNDDQLKRFSSAVTKIKTIFPKIKTSLANSSGTFLGEAYHFDMVRIGAALYGINPQPGSINPLQNVIDLKLPVLQIRETEQPSSVGYGATASVKAGTRLAVVAGGYADGINRSLGSAPEGRAAGVEVRAVGRLSMDSCIFDITSVEGDPAYIDVINHELTLDYLMSVNKTLGYEVLTSLGRRYQRRYISSGTNNE</sequence>
<evidence type="ECO:0000259" key="5">
    <source>
        <dbReference type="SMART" id="SM01005"/>
    </source>
</evidence>
<gene>
    <name evidence="6" type="primary">alr</name>
    <name evidence="6" type="ORF">GCM10011613_00010</name>
</gene>
<accession>A0ABQ3AL77</accession>
<feature type="modified residue" description="N6-(pyridoxal phosphate)lysine" evidence="4">
    <location>
        <position position="37"/>
    </location>
</feature>
<keyword evidence="2 4" id="KW-0663">Pyridoxal phosphate</keyword>
<feature type="active site" description="Proton acceptor; specific for L-alanine" evidence="4">
    <location>
        <position position="262"/>
    </location>
</feature>